<keyword evidence="6" id="KW-1185">Reference proteome</keyword>
<comment type="subcellular location">
    <subcellularLocation>
        <location evidence="1">Membrane</location>
        <topology evidence="1">Multi-pass membrane protein</topology>
    </subcellularLocation>
</comment>
<evidence type="ECO:0008006" key="7">
    <source>
        <dbReference type="Google" id="ProtNLM"/>
    </source>
</evidence>
<comment type="caution">
    <text evidence="5">The sequence shown here is derived from an EMBL/GenBank/DDBJ whole genome shotgun (WGS) entry which is preliminary data.</text>
</comment>
<reference evidence="5" key="2">
    <citation type="submission" date="2023-05" db="EMBL/GenBank/DDBJ databases">
        <authorList>
            <person name="Fouks B."/>
        </authorList>
    </citation>
    <scope>NUCLEOTIDE SEQUENCE</scope>
    <source>
        <strain evidence="5">Stay&amp;Tobe</strain>
        <tissue evidence="5">Testes</tissue>
    </source>
</reference>
<dbReference type="PANTHER" id="PTHR20661">
    <property type="entry name" value="PHOSPHATIDYLINOSITOL-GLYCAN BIOSYNTHESIS CLASS W PROTEIN"/>
    <property type="match status" value="1"/>
</dbReference>
<keyword evidence="2" id="KW-0812">Transmembrane</keyword>
<sequence length="241" mass="26571">MVLPKNFIRELLTSNITESRRPYITNFRALTNVMTAICILAVDFKVFPRRFAKTENFGSGLMDTGVGLFVISNSLVAPQGKLEALSPSVWKSVKSSIPLIVLGGARFLATKQIDYQTHISEYGVHWNFFITLAVTKILCTLIISVTRGVNIFLLSVVVVSVHQGLLSSGLQDWVLSSQPRDDFLSANREGIASCLGYVALYFIGVCVAKELKLAGLSFRNNLITMCKLSMTSILLWSVTTL</sequence>
<dbReference type="GO" id="GO:0072659">
    <property type="term" value="P:protein localization to plasma membrane"/>
    <property type="evidence" value="ECO:0007669"/>
    <property type="project" value="TreeGrafter"/>
</dbReference>
<keyword evidence="4" id="KW-0472">Membrane</keyword>
<dbReference type="GO" id="GO:0006506">
    <property type="term" value="P:GPI anchor biosynthetic process"/>
    <property type="evidence" value="ECO:0007669"/>
    <property type="project" value="InterPro"/>
</dbReference>
<dbReference type="GO" id="GO:0032216">
    <property type="term" value="F:glucosaminyl-phosphatidylinositol O-acyltransferase activity"/>
    <property type="evidence" value="ECO:0007669"/>
    <property type="project" value="TreeGrafter"/>
</dbReference>
<organism evidence="5 6">
    <name type="scientific">Diploptera punctata</name>
    <name type="common">Pacific beetle cockroach</name>
    <dbReference type="NCBI Taxonomy" id="6984"/>
    <lineage>
        <taxon>Eukaryota</taxon>
        <taxon>Metazoa</taxon>
        <taxon>Ecdysozoa</taxon>
        <taxon>Arthropoda</taxon>
        <taxon>Hexapoda</taxon>
        <taxon>Insecta</taxon>
        <taxon>Pterygota</taxon>
        <taxon>Neoptera</taxon>
        <taxon>Polyneoptera</taxon>
        <taxon>Dictyoptera</taxon>
        <taxon>Blattodea</taxon>
        <taxon>Blaberoidea</taxon>
        <taxon>Blaberidae</taxon>
        <taxon>Diplopterinae</taxon>
        <taxon>Diploptera</taxon>
    </lineage>
</organism>
<evidence type="ECO:0000313" key="5">
    <source>
        <dbReference type="EMBL" id="KAJ9580798.1"/>
    </source>
</evidence>
<accession>A0AAD8E882</accession>
<evidence type="ECO:0000256" key="2">
    <source>
        <dbReference type="ARBA" id="ARBA00022692"/>
    </source>
</evidence>
<name>A0AAD8E882_DIPPU</name>
<gene>
    <name evidence="5" type="ORF">L9F63_024014</name>
</gene>
<dbReference type="InterPro" id="IPR009447">
    <property type="entry name" value="PIGW/GWT1"/>
</dbReference>
<evidence type="ECO:0000256" key="1">
    <source>
        <dbReference type="ARBA" id="ARBA00004141"/>
    </source>
</evidence>
<reference evidence="5" key="1">
    <citation type="journal article" date="2023" name="IScience">
        <title>Live-bearing cockroach genome reveals convergent evolutionary mechanisms linked to viviparity in insects and beyond.</title>
        <authorList>
            <person name="Fouks B."/>
            <person name="Harrison M.C."/>
            <person name="Mikhailova A.A."/>
            <person name="Marchal E."/>
            <person name="English S."/>
            <person name="Carruthers M."/>
            <person name="Jennings E.C."/>
            <person name="Chiamaka E.L."/>
            <person name="Frigard R.A."/>
            <person name="Pippel M."/>
            <person name="Attardo G.M."/>
            <person name="Benoit J.B."/>
            <person name="Bornberg-Bauer E."/>
            <person name="Tobe S.S."/>
        </authorList>
    </citation>
    <scope>NUCLEOTIDE SEQUENCE</scope>
    <source>
        <strain evidence="5">Stay&amp;Tobe</strain>
    </source>
</reference>
<dbReference type="EMBL" id="JASPKZ010008138">
    <property type="protein sequence ID" value="KAJ9580798.1"/>
    <property type="molecule type" value="Genomic_DNA"/>
</dbReference>
<evidence type="ECO:0000256" key="4">
    <source>
        <dbReference type="ARBA" id="ARBA00023136"/>
    </source>
</evidence>
<dbReference type="GO" id="GO:0005783">
    <property type="term" value="C:endoplasmic reticulum"/>
    <property type="evidence" value="ECO:0007669"/>
    <property type="project" value="TreeGrafter"/>
</dbReference>
<dbReference type="AlphaFoldDB" id="A0AAD8E882"/>
<evidence type="ECO:0000256" key="3">
    <source>
        <dbReference type="ARBA" id="ARBA00022989"/>
    </source>
</evidence>
<protein>
    <recommendedName>
        <fullName evidence="7">Phosphatidylinositol-glycan biosynthesis class W protein</fullName>
    </recommendedName>
</protein>
<dbReference type="PANTHER" id="PTHR20661:SF0">
    <property type="entry name" value="PHOSPHATIDYLINOSITOL-GLYCAN BIOSYNTHESIS CLASS W PROTEIN"/>
    <property type="match status" value="1"/>
</dbReference>
<dbReference type="Proteomes" id="UP001233999">
    <property type="component" value="Unassembled WGS sequence"/>
</dbReference>
<dbReference type="GO" id="GO:0016020">
    <property type="term" value="C:membrane"/>
    <property type="evidence" value="ECO:0007669"/>
    <property type="project" value="UniProtKB-SubCell"/>
</dbReference>
<evidence type="ECO:0000313" key="6">
    <source>
        <dbReference type="Proteomes" id="UP001233999"/>
    </source>
</evidence>
<dbReference type="Pfam" id="PF06423">
    <property type="entry name" value="GWT1"/>
    <property type="match status" value="1"/>
</dbReference>
<keyword evidence="3" id="KW-1133">Transmembrane helix</keyword>
<proteinExistence type="predicted"/>